<proteinExistence type="predicted"/>
<accession>A0A8J2KNJ9</accession>
<sequence length="288" mass="30595">GSLVQVVQSLVQPVGDPYKKALKTDVRCNLDQDSNKTAVARGNYIFLSDLKNKCDLPKAEVFVVEATFATVFDEAGLFASRDNAINLAVIAPKWIVTQEYLTLSGRNGTGYTNKEGTNERGDGKNGANGTHGGHGGDFLGYGMDYEAPGIGPEDLNYYGGNGGGGGNSGRHGEVTTSLKSMGTCPKLNVVTKNGKPGSSGLGGNGHINVPTTCRVNGKLIPRERRNFGSSGKSGIVRQDGKPASMPHQTAVLHYKKFLLDSWPQPKYLNSFLAHMSSDPTNSFTILGL</sequence>
<feature type="non-terminal residue" evidence="2">
    <location>
        <position position="288"/>
    </location>
</feature>
<feature type="region of interest" description="Disordered" evidence="1">
    <location>
        <begin position="109"/>
        <end position="131"/>
    </location>
</feature>
<feature type="region of interest" description="Disordered" evidence="1">
    <location>
        <begin position="223"/>
        <end position="243"/>
    </location>
</feature>
<protein>
    <submittedName>
        <fullName evidence="2">Uncharacterized protein</fullName>
    </submittedName>
</protein>
<reference evidence="2" key="1">
    <citation type="submission" date="2021-06" db="EMBL/GenBank/DDBJ databases">
        <authorList>
            <person name="Hodson N. C."/>
            <person name="Mongue J. A."/>
            <person name="Jaron S. K."/>
        </authorList>
    </citation>
    <scope>NUCLEOTIDE SEQUENCE</scope>
</reference>
<organism evidence="2 3">
    <name type="scientific">Allacma fusca</name>
    <dbReference type="NCBI Taxonomy" id="39272"/>
    <lineage>
        <taxon>Eukaryota</taxon>
        <taxon>Metazoa</taxon>
        <taxon>Ecdysozoa</taxon>
        <taxon>Arthropoda</taxon>
        <taxon>Hexapoda</taxon>
        <taxon>Collembola</taxon>
        <taxon>Symphypleona</taxon>
        <taxon>Sminthuridae</taxon>
        <taxon>Allacma</taxon>
    </lineage>
</organism>
<dbReference type="EMBL" id="CAJVCH010417857">
    <property type="protein sequence ID" value="CAG7818325.1"/>
    <property type="molecule type" value="Genomic_DNA"/>
</dbReference>
<evidence type="ECO:0000256" key="1">
    <source>
        <dbReference type="SAM" id="MobiDB-lite"/>
    </source>
</evidence>
<dbReference type="AlphaFoldDB" id="A0A8J2KNJ9"/>
<evidence type="ECO:0000313" key="2">
    <source>
        <dbReference type="EMBL" id="CAG7818325.1"/>
    </source>
</evidence>
<feature type="non-terminal residue" evidence="2">
    <location>
        <position position="1"/>
    </location>
</feature>
<keyword evidence="3" id="KW-1185">Reference proteome</keyword>
<evidence type="ECO:0000313" key="3">
    <source>
        <dbReference type="Proteomes" id="UP000708208"/>
    </source>
</evidence>
<comment type="caution">
    <text evidence="2">The sequence shown here is derived from an EMBL/GenBank/DDBJ whole genome shotgun (WGS) entry which is preliminary data.</text>
</comment>
<gene>
    <name evidence="2" type="ORF">AFUS01_LOCUS28838</name>
</gene>
<name>A0A8J2KNJ9_9HEXA</name>
<dbReference type="Proteomes" id="UP000708208">
    <property type="component" value="Unassembled WGS sequence"/>
</dbReference>